<gene>
    <name evidence="2" type="ORF">GBAR_LOCUS27601</name>
</gene>
<evidence type="ECO:0000313" key="2">
    <source>
        <dbReference type="EMBL" id="CAI8050201.1"/>
    </source>
</evidence>
<dbReference type="EMBL" id="CASHTH010003840">
    <property type="protein sequence ID" value="CAI8050201.1"/>
    <property type="molecule type" value="Genomic_DNA"/>
</dbReference>
<evidence type="ECO:0000313" key="3">
    <source>
        <dbReference type="Proteomes" id="UP001174909"/>
    </source>
</evidence>
<sequence length="153" mass="16394">MCFNVCVLRPGQPQPIQSCDGGQKTEDPSKGGSEVVLGGQLGVVPTETNKTENEIAKNKLSEELEQEASHSSTPQKDFEKGLDSGVVSGSADLSSMEVRSSLELSSVEVEKGRDSGKPCNLDNATLCVVWCYSALSTTLPSCVRVTTQWVYYS</sequence>
<name>A0AA35XF83_GEOBA</name>
<dbReference type="Proteomes" id="UP001174909">
    <property type="component" value="Unassembled WGS sequence"/>
</dbReference>
<accession>A0AA35XF83</accession>
<feature type="region of interest" description="Disordered" evidence="1">
    <location>
        <begin position="12"/>
        <end position="91"/>
    </location>
</feature>
<proteinExistence type="predicted"/>
<organism evidence="2 3">
    <name type="scientific">Geodia barretti</name>
    <name type="common">Barrett's horny sponge</name>
    <dbReference type="NCBI Taxonomy" id="519541"/>
    <lineage>
        <taxon>Eukaryota</taxon>
        <taxon>Metazoa</taxon>
        <taxon>Porifera</taxon>
        <taxon>Demospongiae</taxon>
        <taxon>Heteroscleromorpha</taxon>
        <taxon>Tetractinellida</taxon>
        <taxon>Astrophorina</taxon>
        <taxon>Geodiidae</taxon>
        <taxon>Geodia</taxon>
    </lineage>
</organism>
<protein>
    <submittedName>
        <fullName evidence="2">Uncharacterized protein</fullName>
    </submittedName>
</protein>
<feature type="compositionally biased region" description="Basic and acidic residues" evidence="1">
    <location>
        <begin position="49"/>
        <end position="62"/>
    </location>
</feature>
<evidence type="ECO:0000256" key="1">
    <source>
        <dbReference type="SAM" id="MobiDB-lite"/>
    </source>
</evidence>
<comment type="caution">
    <text evidence="2">The sequence shown here is derived from an EMBL/GenBank/DDBJ whole genome shotgun (WGS) entry which is preliminary data.</text>
</comment>
<keyword evidence="3" id="KW-1185">Reference proteome</keyword>
<dbReference type="AlphaFoldDB" id="A0AA35XF83"/>
<reference evidence="2" key="1">
    <citation type="submission" date="2023-03" db="EMBL/GenBank/DDBJ databases">
        <authorList>
            <person name="Steffen K."/>
            <person name="Cardenas P."/>
        </authorList>
    </citation>
    <scope>NUCLEOTIDE SEQUENCE</scope>
</reference>